<feature type="compositionally biased region" description="Basic and acidic residues" evidence="3">
    <location>
        <begin position="625"/>
        <end position="634"/>
    </location>
</feature>
<dbReference type="InterPro" id="IPR006020">
    <property type="entry name" value="PTB/PI_dom"/>
</dbReference>
<dbReference type="PROSITE" id="PS01179">
    <property type="entry name" value="PID"/>
    <property type="match status" value="1"/>
</dbReference>
<feature type="compositionally biased region" description="Polar residues" evidence="3">
    <location>
        <begin position="464"/>
        <end position="473"/>
    </location>
</feature>
<feature type="region of interest" description="Disordered" evidence="3">
    <location>
        <begin position="523"/>
        <end position="600"/>
    </location>
</feature>
<dbReference type="PANTHER" id="PTHR11232:SF17">
    <property type="entry name" value="CAPON-LIKE PROTEIN"/>
    <property type="match status" value="1"/>
</dbReference>
<evidence type="ECO:0000256" key="3">
    <source>
        <dbReference type="SAM" id="MobiDB-lite"/>
    </source>
</evidence>
<reference evidence="5" key="1">
    <citation type="submission" date="2021-05" db="EMBL/GenBank/DDBJ databases">
        <authorList>
            <person name="Alioto T."/>
            <person name="Alioto T."/>
            <person name="Gomez Garrido J."/>
        </authorList>
    </citation>
    <scope>NUCLEOTIDE SEQUENCE</scope>
</reference>
<feature type="compositionally biased region" description="Polar residues" evidence="3">
    <location>
        <begin position="523"/>
        <end position="540"/>
    </location>
</feature>
<sequence>MPIKKPQYNLVQQDEYDTRIPMHSEEAFEHGITFQAKYIGTLDVPRPTSRVEIVAAMRRIRYEFKAKGIKKKKVTLEVSVEGVKVTLRKKKKKKEWLDENNMIIMQHPIYRIFYVSHDSQDLKIFSYIARDGSTNIFKCNVFKSSKKSQAMRVVRTVGQAFEVCHKLSINSPSQDDIGRKSQGQGDQQDSDKDHSSRHLDLTLQQDGVNSDRDTELPTDKSSKKDLHLDRDRGESAYHDSSSTLDLHSTKSDSVRASSPLKRPLRLDIIPPPPLSQTLAGHTTKQSPLNGGEVYSSPLSSEPLKPLGEGGGGILSQTLTTHHELQLMREQLEQQAQQTQAALSQVHLLREQLQVETNARIEAQTRIHQLLTQNKELLDHIQSLVAHLQDQERLHKVQVAQVAAVAAQQHQQQHHQQHQQQQQQQHHNVNSTVPQTPLYLPDLDIEAIRAAYQQQMPSSPHHQQRSFPSINFSSYCPPPSTSNHLYSGPLLTSQPSSDQFQNQLLQSLQNLNLRTSYPNLYPSNSSLYTSNLPTQQTSPSYTVPPRVSHQSSYSGSPTQRVTSSTGVEASSKPSDSIGGGEEEGDEAQFIKPLSQSEPVTTTECDGRVRVIVPVTEAESAALRLDPPPRRRESPVRRNLLPNGPPFITRSTSEKVPNRSELMSQVQRTQWARHTTK</sequence>
<dbReference type="EMBL" id="HBUF01082602">
    <property type="protein sequence ID" value="CAG6633390.1"/>
    <property type="molecule type" value="Transcribed_RNA"/>
</dbReference>
<feature type="compositionally biased region" description="Low complexity" evidence="3">
    <location>
        <begin position="417"/>
        <end position="426"/>
    </location>
</feature>
<keyword evidence="1 2" id="KW-0175">Coiled coil</keyword>
<dbReference type="EMBL" id="HBUF01082604">
    <property type="protein sequence ID" value="CAG6633396.1"/>
    <property type="molecule type" value="Transcribed_RNA"/>
</dbReference>
<dbReference type="SMART" id="SM00462">
    <property type="entry name" value="PTB"/>
    <property type="match status" value="1"/>
</dbReference>
<dbReference type="EMBL" id="HBUF01082605">
    <property type="protein sequence ID" value="CAG6633399.1"/>
    <property type="molecule type" value="Transcribed_RNA"/>
</dbReference>
<dbReference type="InterPro" id="IPR011993">
    <property type="entry name" value="PH-like_dom_sf"/>
</dbReference>
<dbReference type="Gene3D" id="2.30.29.30">
    <property type="entry name" value="Pleckstrin-homology domain (PH domain)/Phosphotyrosine-binding domain (PTB)"/>
    <property type="match status" value="1"/>
</dbReference>
<dbReference type="InterPro" id="IPR051133">
    <property type="entry name" value="Adapter_Engulfment-Domain"/>
</dbReference>
<evidence type="ECO:0000256" key="2">
    <source>
        <dbReference type="SAM" id="Coils"/>
    </source>
</evidence>
<organism evidence="5">
    <name type="scientific">Cacopsylla melanoneura</name>
    <dbReference type="NCBI Taxonomy" id="428564"/>
    <lineage>
        <taxon>Eukaryota</taxon>
        <taxon>Metazoa</taxon>
        <taxon>Ecdysozoa</taxon>
        <taxon>Arthropoda</taxon>
        <taxon>Hexapoda</taxon>
        <taxon>Insecta</taxon>
        <taxon>Pterygota</taxon>
        <taxon>Neoptera</taxon>
        <taxon>Paraneoptera</taxon>
        <taxon>Hemiptera</taxon>
        <taxon>Sternorrhyncha</taxon>
        <taxon>Psylloidea</taxon>
        <taxon>Psyllidae</taxon>
        <taxon>Psyllinae</taxon>
        <taxon>Cacopsylla</taxon>
    </lineage>
</organism>
<feature type="compositionally biased region" description="Basic and acidic residues" evidence="3">
    <location>
        <begin position="209"/>
        <end position="237"/>
    </location>
</feature>
<dbReference type="Pfam" id="PF00640">
    <property type="entry name" value="PID"/>
    <property type="match status" value="1"/>
</dbReference>
<feature type="domain" description="PID" evidence="4">
    <location>
        <begin position="31"/>
        <end position="172"/>
    </location>
</feature>
<dbReference type="SUPFAM" id="SSF50729">
    <property type="entry name" value="PH domain-like"/>
    <property type="match status" value="1"/>
</dbReference>
<evidence type="ECO:0000313" key="5">
    <source>
        <dbReference type="EMBL" id="CAG6633396.1"/>
    </source>
</evidence>
<feature type="compositionally biased region" description="Polar residues" evidence="3">
    <location>
        <begin position="657"/>
        <end position="675"/>
    </location>
</feature>
<dbReference type="CDD" id="cd01270">
    <property type="entry name" value="PTB_CAPON-like"/>
    <property type="match status" value="1"/>
</dbReference>
<dbReference type="FunFam" id="2.30.29.30:FF:000124">
    <property type="entry name" value="carboxyl-terminal PDZ ligand of neuronal nitric oxide synthase protein-like"/>
    <property type="match status" value="1"/>
</dbReference>
<feature type="coiled-coil region" evidence="2">
    <location>
        <begin position="321"/>
        <end position="348"/>
    </location>
</feature>
<dbReference type="EMBL" id="HBUF01569565">
    <property type="protein sequence ID" value="CAG6765940.1"/>
    <property type="molecule type" value="Transcribed_RNA"/>
</dbReference>
<feature type="compositionally biased region" description="Polar residues" evidence="3">
    <location>
        <begin position="547"/>
        <end position="573"/>
    </location>
</feature>
<feature type="region of interest" description="Disordered" evidence="3">
    <location>
        <begin position="172"/>
        <end position="299"/>
    </location>
</feature>
<feature type="compositionally biased region" description="Basic and acidic residues" evidence="3">
    <location>
        <begin position="189"/>
        <end position="200"/>
    </location>
</feature>
<feature type="region of interest" description="Disordered" evidence="3">
    <location>
        <begin position="405"/>
        <end position="435"/>
    </location>
</feature>
<dbReference type="EMBL" id="HBUF01356111">
    <property type="protein sequence ID" value="CAG6717595.1"/>
    <property type="molecule type" value="Transcribed_RNA"/>
</dbReference>
<dbReference type="EMBL" id="HBUF01569564">
    <property type="protein sequence ID" value="CAG6765938.1"/>
    <property type="molecule type" value="Transcribed_RNA"/>
</dbReference>
<proteinExistence type="predicted"/>
<feature type="compositionally biased region" description="Polar residues" evidence="3">
    <location>
        <begin position="275"/>
        <end position="288"/>
    </location>
</feature>
<dbReference type="EMBL" id="HBUF01356109">
    <property type="protein sequence ID" value="CAG6717589.1"/>
    <property type="molecule type" value="Transcribed_RNA"/>
</dbReference>
<accession>A0A8D8QK65</accession>
<evidence type="ECO:0000256" key="1">
    <source>
        <dbReference type="ARBA" id="ARBA00023054"/>
    </source>
</evidence>
<protein>
    <submittedName>
        <fullName evidence="5">Carboxyl-terminal PDZ ligand of neuronal nitric oxide synthase protein</fullName>
    </submittedName>
</protein>
<dbReference type="PANTHER" id="PTHR11232">
    <property type="entry name" value="PHOSPHOTYROSINE INTERACTION DOMAIN-CONTAINING FAMILY MEMBER"/>
    <property type="match status" value="1"/>
</dbReference>
<feature type="region of interest" description="Disordered" evidence="3">
    <location>
        <begin position="618"/>
        <end position="675"/>
    </location>
</feature>
<evidence type="ECO:0000259" key="4">
    <source>
        <dbReference type="PROSITE" id="PS01179"/>
    </source>
</evidence>
<dbReference type="EMBL" id="HBUF01569562">
    <property type="protein sequence ID" value="CAG6765934.1"/>
    <property type="molecule type" value="Transcribed_RNA"/>
</dbReference>
<name>A0A8D8QK65_9HEMI</name>
<dbReference type="GO" id="GO:0050998">
    <property type="term" value="F:nitric-oxide synthase binding"/>
    <property type="evidence" value="ECO:0007669"/>
    <property type="project" value="TreeGrafter"/>
</dbReference>
<dbReference type="AlphaFoldDB" id="A0A8D8QK65"/>
<feature type="region of interest" description="Disordered" evidence="3">
    <location>
        <begin position="453"/>
        <end position="473"/>
    </location>
</feature>
<dbReference type="EMBL" id="HBUF01569563">
    <property type="protein sequence ID" value="CAG6765936.1"/>
    <property type="molecule type" value="Transcribed_RNA"/>
</dbReference>